<dbReference type="EMBL" id="VIRS01000042">
    <property type="protein sequence ID" value="TQS40394.1"/>
    <property type="molecule type" value="Genomic_DNA"/>
</dbReference>
<dbReference type="AlphaFoldDB" id="A0A545AGH4"/>
<feature type="compositionally biased region" description="Low complexity" evidence="1">
    <location>
        <begin position="42"/>
        <end position="64"/>
    </location>
</feature>
<feature type="compositionally biased region" description="Low complexity" evidence="1">
    <location>
        <begin position="19"/>
        <end position="31"/>
    </location>
</feature>
<dbReference type="InParanoid" id="A0A545AGH4"/>
<gene>
    <name evidence="2" type="ORF">FL583_35270</name>
</gene>
<protein>
    <submittedName>
        <fullName evidence="2">Uncharacterized protein</fullName>
    </submittedName>
</protein>
<name>A0A545AGH4_9ACTN</name>
<dbReference type="Proteomes" id="UP000317982">
    <property type="component" value="Unassembled WGS sequence"/>
</dbReference>
<sequence>MERPGANLLRAFWRAGGVSCSSCSPSSRCGDGACGGDGAGGSRSRTSSCRCSSRTSCRSSRSCRPASGEFRGEGVSPSWNQIRAERRTVRSAA</sequence>
<proteinExistence type="predicted"/>
<evidence type="ECO:0000256" key="1">
    <source>
        <dbReference type="SAM" id="MobiDB-lite"/>
    </source>
</evidence>
<feature type="region of interest" description="Disordered" evidence="1">
    <location>
        <begin position="19"/>
        <end position="78"/>
    </location>
</feature>
<keyword evidence="3" id="KW-1185">Reference proteome</keyword>
<evidence type="ECO:0000313" key="2">
    <source>
        <dbReference type="EMBL" id="TQS40394.1"/>
    </source>
</evidence>
<accession>A0A545AGH4</accession>
<reference evidence="2 3" key="1">
    <citation type="submission" date="2019-07" db="EMBL/GenBank/DDBJ databases">
        <title>Cryptosporangium phraense sp. nov., isolated from plant litter.</title>
        <authorList>
            <person name="Suriyachadkun C."/>
        </authorList>
    </citation>
    <scope>NUCLEOTIDE SEQUENCE [LARGE SCALE GENOMIC DNA]</scope>
    <source>
        <strain evidence="2 3">A-T 5661</strain>
    </source>
</reference>
<feature type="compositionally biased region" description="Gly residues" evidence="1">
    <location>
        <begin position="32"/>
        <end position="41"/>
    </location>
</feature>
<evidence type="ECO:0000313" key="3">
    <source>
        <dbReference type="Proteomes" id="UP000317982"/>
    </source>
</evidence>
<comment type="caution">
    <text evidence="2">The sequence shown here is derived from an EMBL/GenBank/DDBJ whole genome shotgun (WGS) entry which is preliminary data.</text>
</comment>
<organism evidence="2 3">
    <name type="scientific">Cryptosporangium phraense</name>
    <dbReference type="NCBI Taxonomy" id="2593070"/>
    <lineage>
        <taxon>Bacteria</taxon>
        <taxon>Bacillati</taxon>
        <taxon>Actinomycetota</taxon>
        <taxon>Actinomycetes</taxon>
        <taxon>Cryptosporangiales</taxon>
        <taxon>Cryptosporangiaceae</taxon>
        <taxon>Cryptosporangium</taxon>
    </lineage>
</organism>